<evidence type="ECO:0000256" key="1">
    <source>
        <dbReference type="ARBA" id="ARBA00022741"/>
    </source>
</evidence>
<organism evidence="7 8">
    <name type="scientific">Falsiruegeria litorea R37</name>
    <dbReference type="NCBI Taxonomy" id="1200284"/>
    <lineage>
        <taxon>Bacteria</taxon>
        <taxon>Pseudomonadati</taxon>
        <taxon>Pseudomonadota</taxon>
        <taxon>Alphaproteobacteria</taxon>
        <taxon>Rhodobacterales</taxon>
        <taxon>Roseobacteraceae</taxon>
        <taxon>Falsiruegeria</taxon>
    </lineage>
</organism>
<proteinExistence type="predicted"/>
<dbReference type="PANTHER" id="PTHR43788:SF8">
    <property type="entry name" value="DNA-BINDING PROTEIN SMUBP-2"/>
    <property type="match status" value="1"/>
</dbReference>
<keyword evidence="8" id="KW-1185">Reference proteome</keyword>
<dbReference type="OrthoDB" id="9757917at2"/>
<keyword evidence="4" id="KW-0067">ATP-binding</keyword>
<dbReference type="GO" id="GO:0016787">
    <property type="term" value="F:hydrolase activity"/>
    <property type="evidence" value="ECO:0007669"/>
    <property type="project" value="UniProtKB-KW"/>
</dbReference>
<protein>
    <submittedName>
        <fullName evidence="7">Uncharacterized protein</fullName>
    </submittedName>
</protein>
<sequence length="1110" mass="122354">MKRENGALQLSASDLMRFMACPHATRLDLLRLDGMGPSEVEDSEDAALLQKRGDAHEAAHLATLKEQGKSVACIDTDGVPFAQSVADTQDALLAGPEIIFQGALEGGMWGGYSDFLERVETLSNLGAYSYEVADTKLKRKPAPGHVLQLVLYSDLLEKLQDVAPEQAHVVLGSGERFSFRLAEYAAYARGARARLEGFVADPPETRPIPCTTCDLCRWREHCADVWTNEDSLFEVAGISKAQVAKLEAQGITTLQALSEFEGTVPRMASETFRKLSSQARLQQARKFGPPSHELRPRQPGKGFDLLPRPVEGDLFYDIEGDPHYEEAGSDGLEYLHGIWDGKDFTAFWAHDRTEEKQALIDLFSFFEERISRHPNARIYHYAPYEITALRRLTTQHGVGETQLDGWLREHRFVDLYSVVRGGIFASERSYSIKYLEAFYDIERAGEVTTAGGSVVAYENWRETRDQVILDEIEDYNRIDCVSTELLRDWLLSIRPDDLGTWHNLVEPDPEKVQVQEEAAQELKDNLEASDLPAERRQLLYDLGIFHWREGKPAAWAVFDAAQKSFEELCDDLDCLAGLRATGPQEVDKRSWAREYTYPPQETKLRAGKGAVLMLPDGQTVTLSIKSIDRTRRRVTLRIGQSKGIDLPDWLNLLPDFAINARPIPDAIAAVATDQCGAKANRAADDLLSRNPPRFHSGFTLPDGPSGDPVENLKNAVRAMDETVLPVQGPPGTGKTYVTARAILALVRDGKRVGVASNSHAAIRNVLMGCIDALEEGDLDITLENLEIAHKEGQGMDPLPDGYEAIAAIKGNQDQRLTGSHVVGGTAWLFSRPELADTFDYLFIDEAGQVSLANLVGMSNAARNFVLIGDPRQLPQVVQGSHPPPADLSCLDWLLGEHAIMPPDRGIFLSTTRRMHPDLCAYISEQFYEGKLQSHESTANQRVVAAALPETGAWMIPVYHEGRAQECPEEVAAIVATVETLLGGTWRDKGGSERQIRPNDIIVVAPYNAQVNALSDALPGIRVGTVDRFQGQEAPIALISMTASSAEETTRGLEFLLSRERLNVAVSRGKALSLVFASPRLLSTPCATVDQMRLVNTLCALPLPPLGGTTP</sequence>
<feature type="domain" description="YprB ribonuclease H-like" evidence="6">
    <location>
        <begin position="314"/>
        <end position="490"/>
    </location>
</feature>
<dbReference type="AlphaFoldDB" id="A0A1Y5SRM1"/>
<dbReference type="InterPro" id="IPR027417">
    <property type="entry name" value="P-loop_NTPase"/>
</dbReference>
<keyword evidence="1" id="KW-0547">Nucleotide-binding</keyword>
<evidence type="ECO:0000256" key="2">
    <source>
        <dbReference type="ARBA" id="ARBA00022801"/>
    </source>
</evidence>
<name>A0A1Y5SRM1_9RHOB</name>
<dbReference type="SUPFAM" id="SSF53098">
    <property type="entry name" value="Ribonuclease H-like"/>
    <property type="match status" value="1"/>
</dbReference>
<dbReference type="Proteomes" id="UP000193077">
    <property type="component" value="Unassembled WGS sequence"/>
</dbReference>
<reference evidence="7 8" key="1">
    <citation type="submission" date="2017-03" db="EMBL/GenBank/DDBJ databases">
        <authorList>
            <person name="Afonso C.L."/>
            <person name="Miller P.J."/>
            <person name="Scott M.A."/>
            <person name="Spackman E."/>
            <person name="Goraichik I."/>
            <person name="Dimitrov K.M."/>
            <person name="Suarez D.L."/>
            <person name="Swayne D.E."/>
        </authorList>
    </citation>
    <scope>NUCLEOTIDE SEQUENCE [LARGE SCALE GENOMIC DNA]</scope>
    <source>
        <strain evidence="7 8">CECT 7639</strain>
    </source>
</reference>
<accession>A0A1Y5SRM1</accession>
<dbReference type="InterPro" id="IPR038720">
    <property type="entry name" value="YprB_RNase_H-like_dom"/>
</dbReference>
<dbReference type="InterPro" id="IPR041679">
    <property type="entry name" value="DNA2/NAM7-like_C"/>
</dbReference>
<dbReference type="PANTHER" id="PTHR43788">
    <property type="entry name" value="DNA2/NAM7 HELICASE FAMILY MEMBER"/>
    <property type="match status" value="1"/>
</dbReference>
<dbReference type="CDD" id="cd17934">
    <property type="entry name" value="DEXXQc_Upf1-like"/>
    <property type="match status" value="1"/>
</dbReference>
<keyword evidence="2" id="KW-0378">Hydrolase</keyword>
<evidence type="ECO:0000313" key="8">
    <source>
        <dbReference type="Proteomes" id="UP000193077"/>
    </source>
</evidence>
<dbReference type="Pfam" id="PF13482">
    <property type="entry name" value="RNase_H_2"/>
    <property type="match status" value="1"/>
</dbReference>
<dbReference type="EMBL" id="FWFO01000001">
    <property type="protein sequence ID" value="SLN46170.1"/>
    <property type="molecule type" value="Genomic_DNA"/>
</dbReference>
<dbReference type="Pfam" id="PF13087">
    <property type="entry name" value="AAA_12"/>
    <property type="match status" value="1"/>
</dbReference>
<evidence type="ECO:0000256" key="4">
    <source>
        <dbReference type="ARBA" id="ARBA00022840"/>
    </source>
</evidence>
<evidence type="ECO:0000313" key="7">
    <source>
        <dbReference type="EMBL" id="SLN46170.1"/>
    </source>
</evidence>
<dbReference type="InterPro" id="IPR012337">
    <property type="entry name" value="RNaseH-like_sf"/>
</dbReference>
<dbReference type="InterPro" id="IPR050534">
    <property type="entry name" value="Coronavir_polyprotein_1ab"/>
</dbReference>
<dbReference type="NCBIfam" id="TIGR03491">
    <property type="entry name" value="TM0106 family RecB-like putative nuclease"/>
    <property type="match status" value="1"/>
</dbReference>
<gene>
    <name evidence="7" type="ORF">TRL7639_02515</name>
</gene>
<evidence type="ECO:0000259" key="6">
    <source>
        <dbReference type="Pfam" id="PF13482"/>
    </source>
</evidence>
<dbReference type="CDD" id="cd18808">
    <property type="entry name" value="SF1_C_Upf1"/>
    <property type="match status" value="1"/>
</dbReference>
<keyword evidence="3" id="KW-0347">Helicase</keyword>
<evidence type="ECO:0000259" key="5">
    <source>
        <dbReference type="Pfam" id="PF13087"/>
    </source>
</evidence>
<dbReference type="InterPro" id="IPR047187">
    <property type="entry name" value="SF1_C_Upf1"/>
</dbReference>
<dbReference type="GO" id="GO:0043139">
    <property type="term" value="F:5'-3' DNA helicase activity"/>
    <property type="evidence" value="ECO:0007669"/>
    <property type="project" value="TreeGrafter"/>
</dbReference>
<dbReference type="GO" id="GO:0005524">
    <property type="term" value="F:ATP binding"/>
    <property type="evidence" value="ECO:0007669"/>
    <property type="project" value="UniProtKB-KW"/>
</dbReference>
<dbReference type="RefSeq" id="WP_085795975.1">
    <property type="nucleotide sequence ID" value="NZ_FWFO01000001.1"/>
</dbReference>
<evidence type="ECO:0000256" key="3">
    <source>
        <dbReference type="ARBA" id="ARBA00022806"/>
    </source>
</evidence>
<dbReference type="Gene3D" id="3.40.50.300">
    <property type="entry name" value="P-loop containing nucleotide triphosphate hydrolases"/>
    <property type="match status" value="2"/>
</dbReference>
<dbReference type="InterPro" id="IPR019993">
    <property type="entry name" value="RecB_nuclease_TM0106_put"/>
</dbReference>
<dbReference type="Pfam" id="PF13604">
    <property type="entry name" value="AAA_30"/>
    <property type="match status" value="1"/>
</dbReference>
<feature type="domain" description="DNA2/NAM7 helicase-like C-terminal" evidence="5">
    <location>
        <begin position="903"/>
        <end position="1076"/>
    </location>
</feature>
<dbReference type="SUPFAM" id="SSF52540">
    <property type="entry name" value="P-loop containing nucleoside triphosphate hydrolases"/>
    <property type="match status" value="1"/>
</dbReference>